<organism evidence="3 4">
    <name type="scientific">Stakelama marina</name>
    <dbReference type="NCBI Taxonomy" id="2826939"/>
    <lineage>
        <taxon>Bacteria</taxon>
        <taxon>Pseudomonadati</taxon>
        <taxon>Pseudomonadota</taxon>
        <taxon>Alphaproteobacteria</taxon>
        <taxon>Sphingomonadales</taxon>
        <taxon>Sphingomonadaceae</taxon>
        <taxon>Stakelama</taxon>
    </lineage>
</organism>
<comment type="caution">
    <text evidence="3">The sequence shown here is derived from an EMBL/GenBank/DDBJ whole genome shotgun (WGS) entry which is preliminary data.</text>
</comment>
<dbReference type="AlphaFoldDB" id="A0A8T4I8T2"/>
<dbReference type="SUPFAM" id="SSF88946">
    <property type="entry name" value="Sigma2 domain of RNA polymerase sigma factors"/>
    <property type="match status" value="1"/>
</dbReference>
<dbReference type="GO" id="GO:0006352">
    <property type="term" value="P:DNA-templated transcription initiation"/>
    <property type="evidence" value="ECO:0007669"/>
    <property type="project" value="InterPro"/>
</dbReference>
<dbReference type="Pfam" id="PF04542">
    <property type="entry name" value="Sigma70_r2"/>
    <property type="match status" value="1"/>
</dbReference>
<reference evidence="3" key="1">
    <citation type="submission" date="2021-04" db="EMBL/GenBank/DDBJ databases">
        <title>Ouciella asimina sp. nov., isolated from the surface seawater in the hydrothermal field of Okinawa Trough.</title>
        <authorList>
            <person name="Shuang W."/>
        </authorList>
    </citation>
    <scope>NUCLEOTIDE SEQUENCE</scope>
    <source>
        <strain evidence="3">LXI357</strain>
    </source>
</reference>
<dbReference type="SUPFAM" id="SSF88659">
    <property type="entry name" value="Sigma3 and sigma4 domains of RNA polymerase sigma factors"/>
    <property type="match status" value="1"/>
</dbReference>
<dbReference type="InterPro" id="IPR013324">
    <property type="entry name" value="RNA_pol_sigma_r3/r4-like"/>
</dbReference>
<sequence length="349" mass="38503">MSKTTDALEAAVAAVIANKPADGSRPTARQRANVDKAFAAILKLIAPRIRHFVRQYGLTAFHEDAEQVCAIAVHRAIEAYDPEKAKFTTFVNWQIRGELQSLRFRMMTDQRPSAKKVDGVTVSIHAGTTTADGEETTLEALIEDEDALDRTEEAAAEHLADQASIALIDAYIEQERAAGIAQLRKRSRTRRPSTELRKARPDLPVGFRAHMPAVDPAEVEKLDERLERDREIIKRSLFESDTQHALSLDTSLTRERIRQITRRASKHMAELVTNDPRFAMLAGRAAAVAAKPAAQPTVSTAGILPAMHQPHNKMVSVSKPAARTEETLDRGTDAKPHNERVEHGSALPA</sequence>
<dbReference type="InterPro" id="IPR007627">
    <property type="entry name" value="RNA_pol_sigma70_r2"/>
</dbReference>
<dbReference type="RefSeq" id="WP_284052207.1">
    <property type="nucleotide sequence ID" value="NZ_JAGRQC010000001.1"/>
</dbReference>
<evidence type="ECO:0000256" key="1">
    <source>
        <dbReference type="SAM" id="MobiDB-lite"/>
    </source>
</evidence>
<evidence type="ECO:0000313" key="3">
    <source>
        <dbReference type="EMBL" id="MBR0550910.1"/>
    </source>
</evidence>
<keyword evidence="4" id="KW-1185">Reference proteome</keyword>
<evidence type="ECO:0000313" key="4">
    <source>
        <dbReference type="Proteomes" id="UP000676996"/>
    </source>
</evidence>
<dbReference type="InterPro" id="IPR013325">
    <property type="entry name" value="RNA_pol_sigma_r2"/>
</dbReference>
<feature type="region of interest" description="Disordered" evidence="1">
    <location>
        <begin position="316"/>
        <end position="349"/>
    </location>
</feature>
<dbReference type="Gene3D" id="1.10.1740.10">
    <property type="match status" value="1"/>
</dbReference>
<accession>A0A8T4I8T2</accession>
<protein>
    <submittedName>
        <fullName evidence="3">Sigma-70 family RNA polymerase sigma factor</fullName>
    </submittedName>
</protein>
<gene>
    <name evidence="3" type="ORF">J7S20_00150</name>
</gene>
<dbReference type="Proteomes" id="UP000676996">
    <property type="component" value="Unassembled WGS sequence"/>
</dbReference>
<evidence type="ECO:0000259" key="2">
    <source>
        <dbReference type="Pfam" id="PF04542"/>
    </source>
</evidence>
<proteinExistence type="predicted"/>
<dbReference type="EMBL" id="JAGRQC010000001">
    <property type="protein sequence ID" value="MBR0550910.1"/>
    <property type="molecule type" value="Genomic_DNA"/>
</dbReference>
<dbReference type="GO" id="GO:0003700">
    <property type="term" value="F:DNA-binding transcription factor activity"/>
    <property type="evidence" value="ECO:0007669"/>
    <property type="project" value="InterPro"/>
</dbReference>
<name>A0A8T4I8T2_9SPHN</name>
<feature type="compositionally biased region" description="Basic and acidic residues" evidence="1">
    <location>
        <begin position="322"/>
        <end position="343"/>
    </location>
</feature>
<feature type="domain" description="RNA polymerase sigma-70 region 2" evidence="2">
    <location>
        <begin position="46"/>
        <end position="100"/>
    </location>
</feature>